<dbReference type="SMART" id="SM00028">
    <property type="entry name" value="TPR"/>
    <property type="match status" value="4"/>
</dbReference>
<dbReference type="InterPro" id="IPR036388">
    <property type="entry name" value="WH-like_DNA-bd_sf"/>
</dbReference>
<keyword evidence="7" id="KW-1133">Transmembrane helix</keyword>
<dbReference type="Proteomes" id="UP000295714">
    <property type="component" value="Unassembled WGS sequence"/>
</dbReference>
<dbReference type="InterPro" id="IPR011990">
    <property type="entry name" value="TPR-like_helical_dom_sf"/>
</dbReference>
<dbReference type="InterPro" id="IPR016032">
    <property type="entry name" value="Sig_transdc_resp-reg_C-effctor"/>
</dbReference>
<dbReference type="SUPFAM" id="SSF48452">
    <property type="entry name" value="TPR-like"/>
    <property type="match status" value="2"/>
</dbReference>
<dbReference type="PANTHER" id="PTHR46630:SF1">
    <property type="entry name" value="TETRATRICOPEPTIDE REPEAT PROTEIN 29"/>
    <property type="match status" value="1"/>
</dbReference>
<evidence type="ECO:0000313" key="10">
    <source>
        <dbReference type="Proteomes" id="UP000295714"/>
    </source>
</evidence>
<dbReference type="Gene3D" id="1.25.40.10">
    <property type="entry name" value="Tetratricopeptide repeat domain"/>
    <property type="match status" value="2"/>
</dbReference>
<evidence type="ECO:0000313" key="9">
    <source>
        <dbReference type="EMBL" id="TCK68748.1"/>
    </source>
</evidence>
<dbReference type="EMBL" id="SMGI01000001">
    <property type="protein sequence ID" value="TCK68748.1"/>
    <property type="molecule type" value="Genomic_DNA"/>
</dbReference>
<dbReference type="SUPFAM" id="SSF46894">
    <property type="entry name" value="C-terminal effector domain of the bipartite response regulators"/>
    <property type="match status" value="1"/>
</dbReference>
<evidence type="ECO:0000256" key="1">
    <source>
        <dbReference type="ARBA" id="ARBA00004496"/>
    </source>
</evidence>
<dbReference type="Gene3D" id="1.10.10.10">
    <property type="entry name" value="Winged helix-like DNA-binding domain superfamily/Winged helix DNA-binding domain"/>
    <property type="match status" value="1"/>
</dbReference>
<proteinExistence type="inferred from homology"/>
<accession>A0A4R1KU67</accession>
<feature type="transmembrane region" description="Helical" evidence="7">
    <location>
        <begin position="466"/>
        <end position="487"/>
    </location>
</feature>
<keyword evidence="2" id="KW-0963">Cytoplasm</keyword>
<keyword evidence="7" id="KW-0812">Transmembrane</keyword>
<dbReference type="GO" id="GO:0006355">
    <property type="term" value="P:regulation of DNA-templated transcription"/>
    <property type="evidence" value="ECO:0007669"/>
    <property type="project" value="InterPro"/>
</dbReference>
<sequence>MLCKKSLKNVLVSNFLKNLIQSVNIAIKYICLLCFIMFSISSQSQNQKWVDSLQLIIRSTKNDSVKAKAQLTLAERLVYKDPRMAKLYIDEASLIYKKRPYVRGYASLYGVKANYFYTQSVYDSCMVYLEKSGNEFMKIGDTLLGATIKSNLALTVKVLTRDYDRVEELIDEIEPIARKYKDTSLLATAIENRGIIALNRGYRNIALKHMKETIELREQAFDSVLLPQAYYTIGNLYQDMYQNKEAVNQLDIGIKIADAIGQNNQKAQLLRMKSMSQIKLSQLDEAYESALKSLELSKQINLKSNILSTLIQLAEIEINRENYKEAKAYLDEVERTDGQQKNIGIVYNYNIMRGLLNTEINNYTEAIANFDYCISEAEKNNSYRNLKRTKLFKSKVLNKMGKYDLAYDLLKESINASDSLNSYLRTSLAEEQKVIFETNRKEKEIALQKSEIELLKEQEKVAESRFQLLVMGLISLLVLGGLLFYAIRQKMKRNRLERQKLDGDLEFKEKQLTTHALHLAHKNEVLLDLKEQLKSIKSKSNNIRGFQSIINNINLDINNDNNWEQFKSYFEDVHKDFNTKIMRNYPEVSNNDLRLMSLLKMNLSSKEIANILNISVEGVKKARYRLRKKLNLSTEESLQELVISL</sequence>
<reference evidence="9 10" key="1">
    <citation type="journal article" date="2015" name="Stand. Genomic Sci.">
        <title>Genomic Encyclopedia of Bacterial and Archaeal Type Strains, Phase III: the genomes of soil and plant-associated and newly described type strains.</title>
        <authorList>
            <person name="Whitman W.B."/>
            <person name="Woyke T."/>
            <person name="Klenk H.P."/>
            <person name="Zhou Y."/>
            <person name="Lilburn T.G."/>
            <person name="Beck B.J."/>
            <person name="De Vos P."/>
            <person name="Vandamme P."/>
            <person name="Eisen J.A."/>
            <person name="Garrity G."/>
            <person name="Hugenholtz P."/>
            <person name="Kyrpides N.C."/>
        </authorList>
    </citation>
    <scope>NUCLEOTIDE SEQUENCE [LARGE SCALE GENOMIC DNA]</scope>
    <source>
        <strain evidence="9 10">CECT 8445</strain>
    </source>
</reference>
<keyword evidence="4" id="KW-0802">TPR repeat</keyword>
<dbReference type="InterPro" id="IPR000792">
    <property type="entry name" value="Tscrpt_reg_LuxR_C"/>
</dbReference>
<dbReference type="AlphaFoldDB" id="A0A4R1KU67"/>
<keyword evidence="3" id="KW-0677">Repeat</keyword>
<dbReference type="InterPro" id="IPR051476">
    <property type="entry name" value="Bac_ResReg_Asp_Phosphatase"/>
</dbReference>
<evidence type="ECO:0000256" key="4">
    <source>
        <dbReference type="ARBA" id="ARBA00022803"/>
    </source>
</evidence>
<keyword evidence="6" id="KW-0175">Coiled coil</keyword>
<evidence type="ECO:0000256" key="7">
    <source>
        <dbReference type="SAM" id="Phobius"/>
    </source>
</evidence>
<dbReference type="GO" id="GO:0003677">
    <property type="term" value="F:DNA binding"/>
    <property type="evidence" value="ECO:0007669"/>
    <property type="project" value="InterPro"/>
</dbReference>
<keyword evidence="7" id="KW-0472">Membrane</keyword>
<feature type="coiled-coil region" evidence="6">
    <location>
        <begin position="438"/>
        <end position="465"/>
    </location>
</feature>
<dbReference type="InterPro" id="IPR019734">
    <property type="entry name" value="TPR_rpt"/>
</dbReference>
<name>A0A4R1KU67_9FLAO</name>
<evidence type="ECO:0000256" key="5">
    <source>
        <dbReference type="ARBA" id="ARBA00038253"/>
    </source>
</evidence>
<feature type="domain" description="HTH luxR-type" evidence="8">
    <location>
        <begin position="585"/>
        <end position="642"/>
    </location>
</feature>
<gene>
    <name evidence="9" type="ORF">DFQ05_0258</name>
</gene>
<dbReference type="GO" id="GO:0005737">
    <property type="term" value="C:cytoplasm"/>
    <property type="evidence" value="ECO:0007669"/>
    <property type="project" value="UniProtKB-SubCell"/>
</dbReference>
<evidence type="ECO:0000256" key="2">
    <source>
        <dbReference type="ARBA" id="ARBA00022490"/>
    </source>
</evidence>
<evidence type="ECO:0000256" key="6">
    <source>
        <dbReference type="SAM" id="Coils"/>
    </source>
</evidence>
<organism evidence="9 10">
    <name type="scientific">Winogradskyella wandonensis</name>
    <dbReference type="NCBI Taxonomy" id="1442586"/>
    <lineage>
        <taxon>Bacteria</taxon>
        <taxon>Pseudomonadati</taxon>
        <taxon>Bacteroidota</taxon>
        <taxon>Flavobacteriia</taxon>
        <taxon>Flavobacteriales</taxon>
        <taxon>Flavobacteriaceae</taxon>
        <taxon>Winogradskyella</taxon>
    </lineage>
</organism>
<dbReference type="SMART" id="SM00421">
    <property type="entry name" value="HTH_LUXR"/>
    <property type="match status" value="1"/>
</dbReference>
<keyword evidence="10" id="KW-1185">Reference proteome</keyword>
<evidence type="ECO:0000259" key="8">
    <source>
        <dbReference type="SMART" id="SM00421"/>
    </source>
</evidence>
<evidence type="ECO:0000256" key="3">
    <source>
        <dbReference type="ARBA" id="ARBA00022737"/>
    </source>
</evidence>
<protein>
    <recommendedName>
        <fullName evidence="8">HTH luxR-type domain-containing protein</fullName>
    </recommendedName>
</protein>
<comment type="similarity">
    <text evidence="5">Belongs to the Rap family.</text>
</comment>
<comment type="subcellular location">
    <subcellularLocation>
        <location evidence="1">Cytoplasm</location>
    </subcellularLocation>
</comment>
<comment type="caution">
    <text evidence="9">The sequence shown here is derived from an EMBL/GenBank/DDBJ whole genome shotgun (WGS) entry which is preliminary data.</text>
</comment>
<dbReference type="PANTHER" id="PTHR46630">
    <property type="entry name" value="TETRATRICOPEPTIDE REPEAT PROTEIN 29"/>
    <property type="match status" value="1"/>
</dbReference>